<keyword evidence="4" id="KW-1185">Reference proteome</keyword>
<keyword evidence="2" id="KW-0472">Membrane</keyword>
<reference evidence="3" key="1">
    <citation type="journal article" date="2020" name="Ecol. Evol.">
        <title>Genome structure and content of the rice root-knot nematode (Meloidogyne graminicola).</title>
        <authorList>
            <person name="Phan N.T."/>
            <person name="Danchin E.G.J."/>
            <person name="Klopp C."/>
            <person name="Perfus-Barbeoch L."/>
            <person name="Kozlowski D.K."/>
            <person name="Koutsovoulos G.D."/>
            <person name="Lopez-Roques C."/>
            <person name="Bouchez O."/>
            <person name="Zahm M."/>
            <person name="Besnard G."/>
            <person name="Bellafiore S."/>
        </authorList>
    </citation>
    <scope>NUCLEOTIDE SEQUENCE</scope>
    <source>
        <strain evidence="3">VN-18</strain>
    </source>
</reference>
<keyword evidence="2" id="KW-0812">Transmembrane</keyword>
<comment type="caution">
    <text evidence="3">The sequence shown here is derived from an EMBL/GenBank/DDBJ whole genome shotgun (WGS) entry which is preliminary data.</text>
</comment>
<gene>
    <name evidence="3" type="ORF">Mgra_00000467</name>
</gene>
<dbReference type="OrthoDB" id="5897782at2759"/>
<dbReference type="Proteomes" id="UP000605970">
    <property type="component" value="Unassembled WGS sequence"/>
</dbReference>
<protein>
    <submittedName>
        <fullName evidence="3">Uncharacterized protein</fullName>
    </submittedName>
</protein>
<feature type="transmembrane region" description="Helical" evidence="2">
    <location>
        <begin position="34"/>
        <end position="55"/>
    </location>
</feature>
<organism evidence="3 4">
    <name type="scientific">Meloidogyne graminicola</name>
    <dbReference type="NCBI Taxonomy" id="189291"/>
    <lineage>
        <taxon>Eukaryota</taxon>
        <taxon>Metazoa</taxon>
        <taxon>Ecdysozoa</taxon>
        <taxon>Nematoda</taxon>
        <taxon>Chromadorea</taxon>
        <taxon>Rhabditida</taxon>
        <taxon>Tylenchina</taxon>
        <taxon>Tylenchomorpha</taxon>
        <taxon>Tylenchoidea</taxon>
        <taxon>Meloidogynidae</taxon>
        <taxon>Meloidogyninae</taxon>
        <taxon>Meloidogyne</taxon>
    </lineage>
</organism>
<name>A0A8T0A3A2_9BILA</name>
<accession>A0A8T0A3A2</accession>
<keyword evidence="1" id="KW-0175">Coiled coil</keyword>
<dbReference type="EMBL" id="JABEBT010000002">
    <property type="protein sequence ID" value="KAF7640022.1"/>
    <property type="molecule type" value="Genomic_DNA"/>
</dbReference>
<evidence type="ECO:0000313" key="4">
    <source>
        <dbReference type="Proteomes" id="UP000605970"/>
    </source>
</evidence>
<evidence type="ECO:0000313" key="3">
    <source>
        <dbReference type="EMBL" id="KAF7640022.1"/>
    </source>
</evidence>
<evidence type="ECO:0000256" key="1">
    <source>
        <dbReference type="SAM" id="Coils"/>
    </source>
</evidence>
<evidence type="ECO:0000256" key="2">
    <source>
        <dbReference type="SAM" id="Phobius"/>
    </source>
</evidence>
<proteinExistence type="predicted"/>
<dbReference type="AlphaFoldDB" id="A0A8T0A3A2"/>
<sequence>MFKITKKEKAFNKDFCLQKRLISTIKNNRNSQKIFKSSLCLFTILFIFLNIFLMVKANKNEEINNNQIEQSKNIKFIKSNEEEKEEQLNNNNNLFQAYLSRGMFGCAAKHVSILQKLNKLIASAHQEYAECQSKMDNTAKSLEQSRKLDAQLEIIGDLFNDD</sequence>
<feature type="coiled-coil region" evidence="1">
    <location>
        <begin position="77"/>
        <end position="134"/>
    </location>
</feature>
<keyword evidence="2" id="KW-1133">Transmembrane helix</keyword>